<dbReference type="EMBL" id="CAKP01000043">
    <property type="protein sequence ID" value="CCJ32980.1"/>
    <property type="molecule type" value="Genomic_DNA"/>
</dbReference>
<sequence>MNKYIIRGTAKREEYGKKIWGVINEGDKKALREIFKELLNIAETKTENGRAKEARRHILNNWEGIVIYKEDEDVIGFSAEGYISHVLSARLSSRSLGWSKEGLKIMSKLRVFSRNGGNLKEISIYKKDIKAFKLSKNKIKDTIKRINNSSREGINHITILNIGKVTPIYTVLKSIKYENII</sequence>
<dbReference type="STRING" id="857293.CAAU_0896"/>
<comment type="similarity">
    <text evidence="1">Belongs to the UPF0236 family.</text>
</comment>
<dbReference type="AlphaFoldDB" id="I7LG42"/>
<comment type="caution">
    <text evidence="2">The sequence shown here is derived from an EMBL/GenBank/DDBJ whole genome shotgun (WGS) entry which is preliminary data.</text>
</comment>
<dbReference type="Pfam" id="PF06782">
    <property type="entry name" value="UPF0236"/>
    <property type="match status" value="1"/>
</dbReference>
<evidence type="ECO:0000313" key="2">
    <source>
        <dbReference type="EMBL" id="CCJ32980.1"/>
    </source>
</evidence>
<gene>
    <name evidence="2" type="ORF">CAAU_0896</name>
</gene>
<dbReference type="eggNOG" id="COG3464">
    <property type="taxonomic scope" value="Bacteria"/>
</dbReference>
<evidence type="ECO:0000256" key="1">
    <source>
        <dbReference type="ARBA" id="ARBA00006539"/>
    </source>
</evidence>
<evidence type="ECO:0000313" key="3">
    <source>
        <dbReference type="Proteomes" id="UP000007652"/>
    </source>
</evidence>
<accession>I7LG42</accession>
<name>I7LG42_9CLOT</name>
<dbReference type="InterPro" id="IPR009620">
    <property type="entry name" value="UPF0236"/>
</dbReference>
<keyword evidence="3" id="KW-1185">Reference proteome</keyword>
<proteinExistence type="inferred from homology"/>
<dbReference type="Proteomes" id="UP000007652">
    <property type="component" value="Unassembled WGS sequence"/>
</dbReference>
<reference evidence="2 3" key="1">
    <citation type="journal article" date="2011" name="J. Bacteriol.">
        <title>Draft genome sequence of Caloramator australicus strain RC3T, a thermoanaerobe from the Great Artesian Basin of Australia.</title>
        <authorList>
            <person name="Ogg C.D."/>
            <person name="Patel B.K.C."/>
        </authorList>
    </citation>
    <scope>NUCLEOTIDE SEQUENCE [LARGE SCALE GENOMIC DNA]</scope>
    <source>
        <strain evidence="2 3">RC3</strain>
    </source>
</reference>
<organism evidence="2 3">
    <name type="scientific">Caloramator australicus RC3</name>
    <dbReference type="NCBI Taxonomy" id="857293"/>
    <lineage>
        <taxon>Bacteria</taxon>
        <taxon>Bacillati</taxon>
        <taxon>Bacillota</taxon>
        <taxon>Clostridia</taxon>
        <taxon>Eubacteriales</taxon>
        <taxon>Clostridiaceae</taxon>
        <taxon>Caloramator</taxon>
    </lineage>
</organism>
<protein>
    <submittedName>
        <fullName evidence="2">Uncharacterized protein</fullName>
    </submittedName>
</protein>